<dbReference type="PANTHER" id="PTHR35176">
    <property type="entry name" value="HEME OXYGENASE HI_0854-RELATED"/>
    <property type="match status" value="1"/>
</dbReference>
<gene>
    <name evidence="3" type="ORF">ETP43_09420</name>
</gene>
<comment type="caution">
    <text evidence="3">The sequence shown here is derived from an EMBL/GenBank/DDBJ whole genome shotgun (WGS) entry which is preliminary data.</text>
</comment>
<protein>
    <submittedName>
        <fullName evidence="3">Pyridoxamine 5'-phosphate oxidase family protein</fullName>
    </submittedName>
</protein>
<dbReference type="GO" id="GO:0016627">
    <property type="term" value="F:oxidoreductase activity, acting on the CH-CH group of donors"/>
    <property type="evidence" value="ECO:0007669"/>
    <property type="project" value="TreeGrafter"/>
</dbReference>
<dbReference type="GO" id="GO:0070967">
    <property type="term" value="F:coenzyme F420 binding"/>
    <property type="evidence" value="ECO:0007669"/>
    <property type="project" value="TreeGrafter"/>
</dbReference>
<dbReference type="InterPro" id="IPR012349">
    <property type="entry name" value="Split_barrel_FMN-bd"/>
</dbReference>
<dbReference type="InterPro" id="IPR011576">
    <property type="entry name" value="Pyridox_Oxase_N"/>
</dbReference>
<feature type="domain" description="Pyridoxamine 5'-phosphate oxidase N-terminal" evidence="2">
    <location>
        <begin position="28"/>
        <end position="151"/>
    </location>
</feature>
<dbReference type="EMBL" id="SDKC01000001">
    <property type="protein sequence ID" value="RXS76719.1"/>
    <property type="molecule type" value="Genomic_DNA"/>
</dbReference>
<dbReference type="GO" id="GO:0005829">
    <property type="term" value="C:cytosol"/>
    <property type="evidence" value="ECO:0007669"/>
    <property type="project" value="TreeGrafter"/>
</dbReference>
<keyword evidence="4" id="KW-1185">Reference proteome</keyword>
<sequence length="173" mass="19543">MTPEEYQAAAVYWVEKDKESKHMEPEQLKQEADAFLRAHNTCALATGGDGVIRCTPLEYSWHDGAVWIFSEGGKKFAGLEKNKKVSLAVYETYSGFGSLNSIQITGTAVIVPPFSEEYLQAAEFRKIPVEALKKLEHPMHLIKIVPEEMELLNSDFKKQGYGSRQKLRFTKTV</sequence>
<evidence type="ECO:0000256" key="1">
    <source>
        <dbReference type="ARBA" id="ARBA00023002"/>
    </source>
</evidence>
<dbReference type="Proteomes" id="UP000290106">
    <property type="component" value="Unassembled WGS sequence"/>
</dbReference>
<dbReference type="PANTHER" id="PTHR35176:SF6">
    <property type="entry name" value="HEME OXYGENASE HI_0854-RELATED"/>
    <property type="match status" value="1"/>
</dbReference>
<dbReference type="Pfam" id="PF01243">
    <property type="entry name" value="PNPOx_N"/>
    <property type="match status" value="1"/>
</dbReference>
<evidence type="ECO:0000313" key="4">
    <source>
        <dbReference type="Proteomes" id="UP000290106"/>
    </source>
</evidence>
<reference evidence="3 4" key="1">
    <citation type="submission" date="2019-01" db="EMBL/GenBank/DDBJ databases">
        <title>Blautia sp. nov. KGMB01111 isolated human feces.</title>
        <authorList>
            <person name="Park J.-E."/>
            <person name="Kim J.-S."/>
            <person name="Park S.-H."/>
        </authorList>
    </citation>
    <scope>NUCLEOTIDE SEQUENCE [LARGE SCALE GENOMIC DNA]</scope>
    <source>
        <strain evidence="3 4">KGMB01111</strain>
    </source>
</reference>
<accession>A0A4Q1RLR4</accession>
<dbReference type="SUPFAM" id="SSF50475">
    <property type="entry name" value="FMN-binding split barrel"/>
    <property type="match status" value="1"/>
</dbReference>
<dbReference type="Gene3D" id="2.30.110.10">
    <property type="entry name" value="Electron Transport, Fmn-binding Protein, Chain A"/>
    <property type="match status" value="1"/>
</dbReference>
<dbReference type="AlphaFoldDB" id="A0A4Q1RLR4"/>
<dbReference type="InterPro" id="IPR052019">
    <property type="entry name" value="F420H2_bilvrd_red/Heme_oxyg"/>
</dbReference>
<organism evidence="3 4">
    <name type="scientific">Blautia faecicola</name>
    <dbReference type="NCBI Taxonomy" id="2509240"/>
    <lineage>
        <taxon>Bacteria</taxon>
        <taxon>Bacillati</taxon>
        <taxon>Bacillota</taxon>
        <taxon>Clostridia</taxon>
        <taxon>Lachnospirales</taxon>
        <taxon>Lachnospiraceae</taxon>
        <taxon>Blautia</taxon>
    </lineage>
</organism>
<dbReference type="OrthoDB" id="3255142at2"/>
<evidence type="ECO:0000313" key="3">
    <source>
        <dbReference type="EMBL" id="RXS76719.1"/>
    </source>
</evidence>
<proteinExistence type="predicted"/>
<keyword evidence="1" id="KW-0560">Oxidoreductase</keyword>
<name>A0A4Q1RLR4_9FIRM</name>
<evidence type="ECO:0000259" key="2">
    <source>
        <dbReference type="Pfam" id="PF01243"/>
    </source>
</evidence>